<dbReference type="Gene3D" id="2.60.40.10">
    <property type="entry name" value="Immunoglobulins"/>
    <property type="match status" value="1"/>
</dbReference>
<dbReference type="AlphaFoldDB" id="A0A8C6U1A9"/>
<dbReference type="FunFam" id="2.60.40.10:FF:000214">
    <property type="entry name" value="titin isoform X1"/>
    <property type="match status" value="1"/>
</dbReference>
<dbReference type="InterPro" id="IPR003599">
    <property type="entry name" value="Ig_sub"/>
</dbReference>
<dbReference type="InterPro" id="IPR013783">
    <property type="entry name" value="Ig-like_fold"/>
</dbReference>
<dbReference type="InterPro" id="IPR007110">
    <property type="entry name" value="Ig-like_dom"/>
</dbReference>
<dbReference type="Proteomes" id="UP000694523">
    <property type="component" value="Unplaced"/>
</dbReference>
<dbReference type="Ensembl" id="ENSNMLT00000034044.1">
    <property type="protein sequence ID" value="ENSNMLP00000030528.1"/>
    <property type="gene ID" value="ENSNMLG00000019244.1"/>
</dbReference>
<dbReference type="SMART" id="SM00409">
    <property type="entry name" value="IG"/>
    <property type="match status" value="1"/>
</dbReference>
<evidence type="ECO:0000256" key="2">
    <source>
        <dbReference type="ARBA" id="ARBA00022490"/>
    </source>
</evidence>
<keyword evidence="7" id="KW-1185">Reference proteome</keyword>
<dbReference type="SUPFAM" id="SSF48726">
    <property type="entry name" value="Immunoglobulin"/>
    <property type="match status" value="1"/>
</dbReference>
<dbReference type="InterPro" id="IPR052385">
    <property type="entry name" value="Obscurin/Obscurin-like_Reg"/>
</dbReference>
<protein>
    <recommendedName>
        <fullName evidence="5">Ig-like domain-containing protein</fullName>
    </recommendedName>
</protein>
<dbReference type="GO" id="GO:0005737">
    <property type="term" value="C:cytoplasm"/>
    <property type="evidence" value="ECO:0007669"/>
    <property type="project" value="UniProtKB-SubCell"/>
</dbReference>
<dbReference type="PANTHER" id="PTHR35971">
    <property type="entry name" value="SI:DKEY-31G6.6"/>
    <property type="match status" value="1"/>
</dbReference>
<evidence type="ECO:0000313" key="6">
    <source>
        <dbReference type="Ensembl" id="ENSNMLP00000030528.1"/>
    </source>
</evidence>
<reference evidence="6" key="1">
    <citation type="submission" date="2025-08" db="UniProtKB">
        <authorList>
            <consortium name="Ensembl"/>
        </authorList>
    </citation>
    <scope>IDENTIFICATION</scope>
</reference>
<keyword evidence="2" id="KW-0963">Cytoplasm</keyword>
<comment type="subcellular location">
    <subcellularLocation>
        <location evidence="1">Cytoplasm</location>
    </subcellularLocation>
</comment>
<keyword evidence="3" id="KW-0597">Phosphoprotein</keyword>
<accession>A0A8C6U1A9</accession>
<feature type="domain" description="Ig-like" evidence="5">
    <location>
        <begin position="60"/>
        <end position="155"/>
    </location>
</feature>
<evidence type="ECO:0000259" key="5">
    <source>
        <dbReference type="PROSITE" id="PS50835"/>
    </source>
</evidence>
<organism evidence="6 7">
    <name type="scientific">Neogobius melanostomus</name>
    <name type="common">round goby</name>
    <dbReference type="NCBI Taxonomy" id="47308"/>
    <lineage>
        <taxon>Eukaryota</taxon>
        <taxon>Metazoa</taxon>
        <taxon>Chordata</taxon>
        <taxon>Craniata</taxon>
        <taxon>Vertebrata</taxon>
        <taxon>Euteleostomi</taxon>
        <taxon>Actinopterygii</taxon>
        <taxon>Neopterygii</taxon>
        <taxon>Teleostei</taxon>
        <taxon>Neoteleostei</taxon>
        <taxon>Acanthomorphata</taxon>
        <taxon>Gobiaria</taxon>
        <taxon>Gobiiformes</taxon>
        <taxon>Gobioidei</taxon>
        <taxon>Gobiidae</taxon>
        <taxon>Benthophilinae</taxon>
        <taxon>Neogobiini</taxon>
        <taxon>Neogobius</taxon>
    </lineage>
</organism>
<evidence type="ECO:0000256" key="3">
    <source>
        <dbReference type="ARBA" id="ARBA00022553"/>
    </source>
</evidence>
<sequence>MCTLTTSCHVLCVVEILRPFTQLYVFCVRWMYHLHFKTSVLCLSCPISCHVLFVKPFVKPSISPVPEGDGDLYFTAKLQNYTAVEKEEVILMCELSKASGEVKWFKDGNEIYPSKNVLFQSDGKKRMLVIKKTAKSDMAAYTCDCGTDKTTAELSIEGNTCDAYL</sequence>
<evidence type="ECO:0000313" key="7">
    <source>
        <dbReference type="Proteomes" id="UP000694523"/>
    </source>
</evidence>
<proteinExistence type="predicted"/>
<reference evidence="6" key="2">
    <citation type="submission" date="2025-09" db="UniProtKB">
        <authorList>
            <consortium name="Ensembl"/>
        </authorList>
    </citation>
    <scope>IDENTIFICATION</scope>
</reference>
<name>A0A8C6U1A9_9GOBI</name>
<dbReference type="PROSITE" id="PS50835">
    <property type="entry name" value="IG_LIKE"/>
    <property type="match status" value="1"/>
</dbReference>
<dbReference type="Pfam" id="PF07679">
    <property type="entry name" value="I-set"/>
    <property type="match status" value="1"/>
</dbReference>
<dbReference type="InterPro" id="IPR013098">
    <property type="entry name" value="Ig_I-set"/>
</dbReference>
<keyword evidence="4" id="KW-1015">Disulfide bond</keyword>
<evidence type="ECO:0000256" key="4">
    <source>
        <dbReference type="ARBA" id="ARBA00023157"/>
    </source>
</evidence>
<dbReference type="PANTHER" id="PTHR35971:SF4">
    <property type="entry name" value="OBSCURIN"/>
    <property type="match status" value="1"/>
</dbReference>
<dbReference type="InterPro" id="IPR036179">
    <property type="entry name" value="Ig-like_dom_sf"/>
</dbReference>
<evidence type="ECO:0000256" key="1">
    <source>
        <dbReference type="ARBA" id="ARBA00004496"/>
    </source>
</evidence>